<reference evidence="2 3" key="1">
    <citation type="submission" date="2020-08" db="EMBL/GenBank/DDBJ databases">
        <authorList>
            <person name="Ramaprasad A."/>
        </authorList>
    </citation>
    <scope>NUCLEOTIDE SEQUENCE [LARGE SCALE GENOMIC DNA]</scope>
</reference>
<feature type="signal peptide" evidence="1">
    <location>
        <begin position="1"/>
        <end position="25"/>
    </location>
</feature>
<evidence type="ECO:0000313" key="3">
    <source>
        <dbReference type="Proteomes" id="UP000515308"/>
    </source>
</evidence>
<accession>A0A6V7RZ54</accession>
<evidence type="ECO:0000256" key="1">
    <source>
        <dbReference type="SAM" id="SignalP"/>
    </source>
</evidence>
<proteinExistence type="predicted"/>
<protein>
    <submittedName>
        <fullName evidence="2">Fam-a protein</fullName>
    </submittedName>
</protein>
<dbReference type="VEuPathDB" id="PlasmoDB:PVLDE_0700100"/>
<evidence type="ECO:0000313" key="2">
    <source>
        <dbReference type="EMBL" id="CAD2088731.1"/>
    </source>
</evidence>
<feature type="chain" id="PRO_5027709459" evidence="1">
    <location>
        <begin position="26"/>
        <end position="252"/>
    </location>
</feature>
<gene>
    <name evidence="2" type="ORF">PVLDE_0700100</name>
</gene>
<dbReference type="SUPFAM" id="SSF55961">
    <property type="entry name" value="Bet v1-like"/>
    <property type="match status" value="1"/>
</dbReference>
<organism evidence="2 3">
    <name type="scientific">Plasmodium vinckei lentum</name>
    <dbReference type="NCBI Taxonomy" id="138297"/>
    <lineage>
        <taxon>Eukaryota</taxon>
        <taxon>Sar</taxon>
        <taxon>Alveolata</taxon>
        <taxon>Apicomplexa</taxon>
        <taxon>Aconoidasida</taxon>
        <taxon>Haemosporida</taxon>
        <taxon>Plasmodiidae</taxon>
        <taxon>Plasmodium</taxon>
        <taxon>Plasmodium (Vinckeia)</taxon>
    </lineage>
</organism>
<name>A0A6V7RZ54_PLAVN</name>
<sequence>MNKFYIQIAFFLLSVSVNLNNKALASEPAPRKSIFKSNKYYPTSEEIYEKNKNLLCTDPKEITNAVELMNEAAKHLENHATCKDGYKLIGKSLDENTFFYKKKHGDNTDIEKIQYKVHDSNKYNKIVNKFWNPDIRNPIDYRSFKNTRNINNYRQKYFYALATKVEISKDKTLIAMTSANINDGYPSDKEYKNTIIESANLFKTDIDSENDIRKGKLKKMFLNIGGYLIEKKDKYVNIVYIESVSDIHILIA</sequence>
<dbReference type="EMBL" id="LR865369">
    <property type="protein sequence ID" value="CAD2088731.1"/>
    <property type="molecule type" value="Genomic_DNA"/>
</dbReference>
<keyword evidence="1" id="KW-0732">Signal</keyword>
<dbReference type="AlphaFoldDB" id="A0A6V7RZ54"/>
<dbReference type="Proteomes" id="UP000515308">
    <property type="component" value="Chromosome PVLDE_07"/>
</dbReference>